<dbReference type="CDD" id="cd24035">
    <property type="entry name" value="ASKHA_NBD_O66634-like_rpt2"/>
    <property type="match status" value="1"/>
</dbReference>
<name>A0A9W5YBB7_9FIRM</name>
<keyword evidence="2" id="KW-0479">Metal-binding</keyword>
<dbReference type="InterPro" id="IPR018709">
    <property type="entry name" value="CoA_activase_DUF2229"/>
</dbReference>
<dbReference type="Pfam" id="PF01869">
    <property type="entry name" value="BcrAD_BadFG"/>
    <property type="match status" value="2"/>
</dbReference>
<feature type="domain" description="ATPase BadF/BadG/BcrA/BcrD type" evidence="5">
    <location>
        <begin position="321"/>
        <end position="575"/>
    </location>
</feature>
<evidence type="ECO:0000256" key="3">
    <source>
        <dbReference type="ARBA" id="ARBA00023004"/>
    </source>
</evidence>
<dbReference type="GO" id="GO:0046872">
    <property type="term" value="F:metal ion binding"/>
    <property type="evidence" value="ECO:0007669"/>
    <property type="project" value="UniProtKB-KW"/>
</dbReference>
<dbReference type="Pfam" id="PF09989">
    <property type="entry name" value="DUF2229"/>
    <property type="match status" value="1"/>
</dbReference>
<dbReference type="SUPFAM" id="SSF53067">
    <property type="entry name" value="Actin-like ATPase domain"/>
    <property type="match status" value="2"/>
</dbReference>
<evidence type="ECO:0000259" key="6">
    <source>
        <dbReference type="Pfam" id="PF09989"/>
    </source>
</evidence>
<dbReference type="InterPro" id="IPR002731">
    <property type="entry name" value="ATPase_BadF"/>
</dbReference>
<dbReference type="PANTHER" id="PTHR32329">
    <property type="entry name" value="BIFUNCTIONAL PROTEIN [INCLUDES 2-HYDROXYACYL-COA DEHYDRATASE (N-TER) AND ITS ACTIVATOR DOMAIN (C_TERM)-RELATED"/>
    <property type="match status" value="1"/>
</dbReference>
<protein>
    <submittedName>
        <fullName evidence="7">2-hydroxyglutaryl-CoA dehydratase</fullName>
    </submittedName>
</protein>
<evidence type="ECO:0000256" key="4">
    <source>
        <dbReference type="ARBA" id="ARBA00023014"/>
    </source>
</evidence>
<dbReference type="GO" id="GO:0051536">
    <property type="term" value="F:iron-sulfur cluster binding"/>
    <property type="evidence" value="ECO:0007669"/>
    <property type="project" value="UniProtKB-KW"/>
</dbReference>
<reference evidence="7" key="1">
    <citation type="submission" date="2022-06" db="EMBL/GenBank/DDBJ databases">
        <title>Vallitalea longa sp. nov., an anaerobic bacterium isolated from marine sediment.</title>
        <authorList>
            <person name="Hirano S."/>
            <person name="Terahara T."/>
            <person name="Mori K."/>
            <person name="Hamada M."/>
            <person name="Matsumoto R."/>
            <person name="Kobayashi T."/>
        </authorList>
    </citation>
    <scope>NUCLEOTIDE SEQUENCE</scope>
    <source>
        <strain evidence="7">SH18-1</strain>
    </source>
</reference>
<evidence type="ECO:0000313" key="8">
    <source>
        <dbReference type="Proteomes" id="UP001144256"/>
    </source>
</evidence>
<dbReference type="InterPro" id="IPR051805">
    <property type="entry name" value="Dehydratase_Activator_Redct"/>
</dbReference>
<dbReference type="Proteomes" id="UP001144256">
    <property type="component" value="Unassembled WGS sequence"/>
</dbReference>
<comment type="cofactor">
    <cofactor evidence="1">
        <name>[4Fe-4S] cluster</name>
        <dbReference type="ChEBI" id="CHEBI:49883"/>
    </cofactor>
</comment>
<feature type="domain" description="DUF2229" evidence="6">
    <location>
        <begin position="670"/>
        <end position="888"/>
    </location>
</feature>
<dbReference type="RefSeq" id="WP_330680728.1">
    <property type="nucleotide sequence ID" value="NZ_BRLB01000006.1"/>
</dbReference>
<dbReference type="InterPro" id="IPR008275">
    <property type="entry name" value="CoA_E_activase_dom"/>
</dbReference>
<evidence type="ECO:0000259" key="5">
    <source>
        <dbReference type="Pfam" id="PF01869"/>
    </source>
</evidence>
<comment type="caution">
    <text evidence="7">The sequence shown here is derived from an EMBL/GenBank/DDBJ whole genome shotgun (WGS) entry which is preliminary data.</text>
</comment>
<evidence type="ECO:0000256" key="2">
    <source>
        <dbReference type="ARBA" id="ARBA00022723"/>
    </source>
</evidence>
<feature type="domain" description="ATPase BadF/BadG/BcrA/BcrD type" evidence="5">
    <location>
        <begin position="6"/>
        <end position="253"/>
    </location>
</feature>
<dbReference type="CDD" id="cd24034">
    <property type="entry name" value="ASKHA_NBD_O66634-like_rpt1"/>
    <property type="match status" value="1"/>
</dbReference>
<keyword evidence="8" id="KW-1185">Reference proteome</keyword>
<dbReference type="InterPro" id="IPR043129">
    <property type="entry name" value="ATPase_NBD"/>
</dbReference>
<gene>
    <name evidence="7" type="ORF">SH1V18_24490</name>
</gene>
<keyword evidence="4" id="KW-0411">Iron-sulfur</keyword>
<accession>A0A9W5YBB7</accession>
<keyword evidence="3" id="KW-0408">Iron</keyword>
<dbReference type="PANTHER" id="PTHR32329:SF4">
    <property type="entry name" value="ACTIVATOR OF 2-HYDROXYACYL-COA DEHYDRATASE"/>
    <property type="match status" value="1"/>
</dbReference>
<dbReference type="NCBIfam" id="TIGR00241">
    <property type="entry name" value="CoA_E_activ"/>
    <property type="match status" value="1"/>
</dbReference>
<evidence type="ECO:0000256" key="1">
    <source>
        <dbReference type="ARBA" id="ARBA00001966"/>
    </source>
</evidence>
<evidence type="ECO:0000313" key="7">
    <source>
        <dbReference type="EMBL" id="GKX29969.1"/>
    </source>
</evidence>
<dbReference type="Gene3D" id="3.30.420.40">
    <property type="match status" value="4"/>
</dbReference>
<proteinExistence type="predicted"/>
<dbReference type="EMBL" id="BRLB01000006">
    <property type="protein sequence ID" value="GKX29969.1"/>
    <property type="molecule type" value="Genomic_DNA"/>
</dbReference>
<sequence length="1416" mass="159362">MDKLHVGFDVGSTTIKIVVVDKNYKIVFSKYRRHYSDIKESVKELVQEIYEKYSDSIITINVSGSAGLAISDILHVPFVQEVISCSTAVEQLAPKTDVAIELGGEDAKIIYFTNGVEQRMNGTCAGGTGAFIDQMASLLKTDPQGLNELAKDYENIYPIAARCGVFAKSDIQPLLNEGARKEDLAVSIFQSIVTQTISNLACGRPIKGNVAFLGGPLYFLSELRKRFIETLNLNEEQIIFPDNSHYFIAIGAAIGSIDNDSMTMEELYHRLGELDKTSEYQVKRMRPLFHDENEYEEFKKRHQNESIPTKDISEYFGKCYLGIDAGSTTTKVILMGENEEILYSYYSSNEGLPLQKVIEVLKDIYSKLPNEAIIVKSAVTGYGEGLIKSALKIDIGEIETVAHYKAAEKFLKGVEFILDIGGQDMKCMKVKNGVIESIMLNEACSSGCGSFIETFAKSLKLSVEDFSSKALFAKEPVDLGSRCTVFMNSRVKQAQKEGATIGDISAGLSYSLINNALQKVIKIKNPEDMGEKIIVQGGTFYNDAVLRSFELISQRQVVRPEIAGMMGAYGCALIAKERYNENEVSSILTEDRLNSFRREIHHKRCGLCVNNCLLTINKFQDGSSFVSGNRCERGSGKSHVKNNLPNLYQYKLKRLFSYKPLSKDKARAVIGIPRVMNIYQNYPLWFTFLTELGFRVILSPTSNKKIYEKGMETIPSESACYPAKIVHGHIMSLIEKQVDMIFYPCIFYEKKEFASSDNNLNCAIVISYPEVIKNNMRIIKEKDVDYLDPFLTLDNKNALGKVLYETFSKYGINKNQVDRALEIAWNENETFKEDIRKKGEETLEYLQENGKKGIVLCGRPYHIDQEINHGIPELINNLGMAVLTEDSIAHLGKINNPLRVVDQWTYHSRTYRAASFVATTDYLELVQLNSFGCGLDAIATDMVAEILGNNNKLYTLIKIDEVNNLGAARIRLRSLKAAMDEREKNQIKPMHVKEFYERKIFTSKMRKTHTILAPQLSPIHFELLERAINSCGYNFKILPHVNEKVLKEGLKYVNNDTCYPSIIIVGQILCALKYGDYDKDNISVIISQTGGVCRATNYISIIKKALQDAGFGNIPVLSINAVGLEKNPGFKLSLNMINRMLMAILYGDLFMQLIYRTRPYEKIIGSTTKLHNKWKKVCIENIINDNKIKPNIIKGIVNDFDKIPLYNIKKPRIGLTGEIFVKFNPFSNNHIVNMIENEGGEAVVPDLIDFFLYSVYNSKFKSRYLGKSKVTAIGSGIAIKYVEAFRKYQREALENSNRFFNSRTIGQLAKGAENILSLGNHAGEGWFLTAEMVELLENGVNNIICMQPFACLPNHVTGKGMLRAVKEKYPQANLLTVDYDPGASEVNQLNRIKLMLAVAFKELKKDSENLAKIKKI</sequence>
<organism evidence="7 8">
    <name type="scientific">Vallitalea longa</name>
    <dbReference type="NCBI Taxonomy" id="2936439"/>
    <lineage>
        <taxon>Bacteria</taxon>
        <taxon>Bacillati</taxon>
        <taxon>Bacillota</taxon>
        <taxon>Clostridia</taxon>
        <taxon>Lachnospirales</taxon>
        <taxon>Vallitaleaceae</taxon>
        <taxon>Vallitalea</taxon>
    </lineage>
</organism>